<gene>
    <name evidence="3" type="ORF">AB5J57_00650</name>
</gene>
<protein>
    <submittedName>
        <fullName evidence="3">Universal stress protein</fullName>
    </submittedName>
</protein>
<dbReference type="AlphaFoldDB" id="A0AB39LH10"/>
<dbReference type="EMBL" id="CP163429">
    <property type="protein sequence ID" value="XDP92112.1"/>
    <property type="molecule type" value="Genomic_DNA"/>
</dbReference>
<name>A0AB39LH10_9ACTN</name>
<comment type="similarity">
    <text evidence="1">Belongs to the universal stress protein A family.</text>
</comment>
<evidence type="ECO:0000256" key="1">
    <source>
        <dbReference type="ARBA" id="ARBA00008791"/>
    </source>
</evidence>
<dbReference type="InterPro" id="IPR006016">
    <property type="entry name" value="UspA"/>
</dbReference>
<reference evidence="3" key="1">
    <citation type="submission" date="2024-07" db="EMBL/GenBank/DDBJ databases">
        <authorList>
            <person name="Yu S.T."/>
        </authorList>
    </citation>
    <scope>NUCLEOTIDE SEQUENCE</scope>
    <source>
        <strain evidence="3">R02</strain>
    </source>
</reference>
<dbReference type="SUPFAM" id="SSF52402">
    <property type="entry name" value="Adenine nucleotide alpha hydrolases-like"/>
    <property type="match status" value="1"/>
</dbReference>
<dbReference type="CDD" id="cd00293">
    <property type="entry name" value="USP-like"/>
    <property type="match status" value="1"/>
</dbReference>
<organism evidence="3">
    <name type="scientific">Streptomyces sp. R02</name>
    <dbReference type="NCBI Taxonomy" id="3238623"/>
    <lineage>
        <taxon>Bacteria</taxon>
        <taxon>Bacillati</taxon>
        <taxon>Actinomycetota</taxon>
        <taxon>Actinomycetes</taxon>
        <taxon>Kitasatosporales</taxon>
        <taxon>Streptomycetaceae</taxon>
        <taxon>Streptomyces</taxon>
    </lineage>
</organism>
<accession>A0AB39LH10</accession>
<evidence type="ECO:0000259" key="2">
    <source>
        <dbReference type="Pfam" id="PF00582"/>
    </source>
</evidence>
<dbReference type="PANTHER" id="PTHR46268:SF6">
    <property type="entry name" value="UNIVERSAL STRESS PROTEIN UP12"/>
    <property type="match status" value="1"/>
</dbReference>
<dbReference type="Pfam" id="PF00582">
    <property type="entry name" value="Usp"/>
    <property type="match status" value="1"/>
</dbReference>
<feature type="domain" description="UspA" evidence="2">
    <location>
        <begin position="1"/>
        <end position="136"/>
    </location>
</feature>
<dbReference type="RefSeq" id="WP_369153995.1">
    <property type="nucleotide sequence ID" value="NZ_CP163429.1"/>
</dbReference>
<dbReference type="InterPro" id="IPR014729">
    <property type="entry name" value="Rossmann-like_a/b/a_fold"/>
</dbReference>
<dbReference type="PRINTS" id="PR01438">
    <property type="entry name" value="UNVRSLSTRESS"/>
</dbReference>
<dbReference type="PANTHER" id="PTHR46268">
    <property type="entry name" value="STRESS RESPONSE PROTEIN NHAX"/>
    <property type="match status" value="1"/>
</dbReference>
<proteinExistence type="inferred from homology"/>
<sequence length="144" mass="14985">MFERILVALDPSPTHESALRLAGALARPAGAEVRVLHVVPSAVAADTVVTLENDAEGTALLENAVRMLQATGIKAEGRLAHGLTNLVPSLISDAAEEFKADLLVLSPHHRGPFAALLTPRVSDAIAHTSDIAVLLAPEAPAGQR</sequence>
<evidence type="ECO:0000313" key="3">
    <source>
        <dbReference type="EMBL" id="XDP92112.1"/>
    </source>
</evidence>
<dbReference type="InterPro" id="IPR006015">
    <property type="entry name" value="Universal_stress_UspA"/>
</dbReference>
<dbReference type="Gene3D" id="3.40.50.620">
    <property type="entry name" value="HUPs"/>
    <property type="match status" value="1"/>
</dbReference>